<organism evidence="1 2">
    <name type="scientific">Muricoccus vinaceus</name>
    <dbReference type="NCBI Taxonomy" id="424704"/>
    <lineage>
        <taxon>Bacteria</taxon>
        <taxon>Pseudomonadati</taxon>
        <taxon>Pseudomonadota</taxon>
        <taxon>Alphaproteobacteria</taxon>
        <taxon>Acetobacterales</taxon>
        <taxon>Roseomonadaceae</taxon>
        <taxon>Muricoccus</taxon>
    </lineage>
</organism>
<comment type="caution">
    <text evidence="1">The sequence shown here is derived from an EMBL/GenBank/DDBJ whole genome shotgun (WGS) entry which is preliminary data.</text>
</comment>
<protein>
    <submittedName>
        <fullName evidence="1">Uncharacterized protein</fullName>
    </submittedName>
</protein>
<reference evidence="1 2" key="1">
    <citation type="submission" date="2024-09" db="EMBL/GenBank/DDBJ databases">
        <authorList>
            <person name="Sun Q."/>
            <person name="Mori K."/>
        </authorList>
    </citation>
    <scope>NUCLEOTIDE SEQUENCE [LARGE SCALE GENOMIC DNA]</scope>
    <source>
        <strain evidence="1 2">CCM 7468</strain>
    </source>
</reference>
<sequence length="102" mass="10932">MFRDLFLTLINLLIIEPAQTEFSARLTQLGAPPTIMRDVGSCVSAAPPVLTEIYTGDPVRGVLTAARIWTGLTTYQAVLQADVPRCGPALQAAQPYLSRSGS</sequence>
<proteinExistence type="predicted"/>
<dbReference type="RefSeq" id="WP_377056615.1">
    <property type="nucleotide sequence ID" value="NZ_JBHLVZ010000104.1"/>
</dbReference>
<evidence type="ECO:0000313" key="2">
    <source>
        <dbReference type="Proteomes" id="UP001589789"/>
    </source>
</evidence>
<name>A0ABV6J0C2_9PROT</name>
<accession>A0ABV6J0C2</accession>
<dbReference type="EMBL" id="JBHLVZ010000104">
    <property type="protein sequence ID" value="MFC0389333.1"/>
    <property type="molecule type" value="Genomic_DNA"/>
</dbReference>
<evidence type="ECO:0000313" key="1">
    <source>
        <dbReference type="EMBL" id="MFC0389333.1"/>
    </source>
</evidence>
<keyword evidence="2" id="KW-1185">Reference proteome</keyword>
<gene>
    <name evidence="1" type="ORF">ACFFIC_27875</name>
</gene>
<dbReference type="Proteomes" id="UP001589789">
    <property type="component" value="Unassembled WGS sequence"/>
</dbReference>